<reference evidence="1 2" key="1">
    <citation type="journal article" date="2015" name="Antonie Van Leeuwenhoek">
        <title>Pseudooceanicola atlanticus gen. nov. sp. nov., isolated from surface seawater of the Atlantic Ocean and reclassification of Oceanicola batsensis, Oceanicola marinus, Oceanicola nitratireducens, Oceanicola nanhaiensis, Oceanicola antarcticus and Oceanicola flagellatus, as Pseudooceanicola batsensis comb. nov., Pseudooceanicola marinus comb. nov., Pseudooceanicola nitratireducens comb. nov., Pseudooceanicola nanhaiensis comb. nov., Pseudooceanicola antarcticus comb. nov., and Pseudooceanicola flagellatus comb. nov.</title>
        <authorList>
            <person name="Lai Q."/>
            <person name="Li G."/>
            <person name="Liu X."/>
            <person name="Du Y."/>
            <person name="Sun F."/>
            <person name="Shao Z."/>
        </authorList>
    </citation>
    <scope>NUCLEOTIDE SEQUENCE [LARGE SCALE GENOMIC DNA]</scope>
    <source>
        <strain evidence="1 2">22II-s11g</strain>
    </source>
</reference>
<comment type="caution">
    <text evidence="1">The sequence shown here is derived from an EMBL/GenBank/DDBJ whole genome shotgun (WGS) entry which is preliminary data.</text>
</comment>
<evidence type="ECO:0000313" key="1">
    <source>
        <dbReference type="EMBL" id="KGM48513.1"/>
    </source>
</evidence>
<evidence type="ECO:0008006" key="3">
    <source>
        <dbReference type="Google" id="ProtNLM"/>
    </source>
</evidence>
<proteinExistence type="predicted"/>
<gene>
    <name evidence="1" type="ORF">ATO9_12840</name>
</gene>
<organism evidence="1 2">
    <name type="scientific">Pseudooceanicola atlanticus</name>
    <dbReference type="NCBI Taxonomy" id="1461694"/>
    <lineage>
        <taxon>Bacteria</taxon>
        <taxon>Pseudomonadati</taxon>
        <taxon>Pseudomonadota</taxon>
        <taxon>Alphaproteobacteria</taxon>
        <taxon>Rhodobacterales</taxon>
        <taxon>Paracoccaceae</taxon>
        <taxon>Pseudooceanicola</taxon>
    </lineage>
</organism>
<accession>A0A0A0EEI8</accession>
<dbReference type="STRING" id="1461694.ATO9_12840"/>
<dbReference type="EMBL" id="AQQX01000004">
    <property type="protein sequence ID" value="KGM48513.1"/>
    <property type="molecule type" value="Genomic_DNA"/>
</dbReference>
<dbReference type="Proteomes" id="UP000030004">
    <property type="component" value="Unassembled WGS sequence"/>
</dbReference>
<protein>
    <recommendedName>
        <fullName evidence="3">Glycosyl transferase family 2</fullName>
    </recommendedName>
</protein>
<sequence>MPPAGPPTWEVVATVKAPTDQIARFAAWHLDLGADRVTLYFDAPDPAQIDALRHPRITAHACDAAHWDKRRGRPETHQLRQARNATETWRHCSAEWLAHIDVDEFLLPPAPMATLLAEAPADCAMIHLPPVEQLSGGNGHLFKRTARAAGHKSTVLSDVYPTFGQYLRGGFLSHLEGKHLLRAGGKPRAERVRFGIHGAFWQGQEISNRVHWPDLPMGHAHAPDWQSFVDHLAFRRSKGSYRNRDKTGFRLAELIDFLEESEGEAGIRQLYSEVAEATPDLIARLDAHGMLLRYPLDTVTALKRHFPDLAP</sequence>
<keyword evidence="2" id="KW-1185">Reference proteome</keyword>
<evidence type="ECO:0000313" key="2">
    <source>
        <dbReference type="Proteomes" id="UP000030004"/>
    </source>
</evidence>
<name>A0A0A0EEI8_9RHOB</name>
<dbReference type="AlphaFoldDB" id="A0A0A0EEI8"/>
<dbReference type="Pfam" id="PF13704">
    <property type="entry name" value="Glyco_tranf_2_4"/>
    <property type="match status" value="1"/>
</dbReference>
<dbReference type="eggNOG" id="ENOG502ZCKS">
    <property type="taxonomic scope" value="Bacteria"/>
</dbReference>